<dbReference type="PROSITE" id="PS51519">
    <property type="entry name" value="RWP_RK"/>
    <property type="match status" value="1"/>
</dbReference>
<name>A0AAX4P6B6_9CHLO</name>
<evidence type="ECO:0000256" key="3">
    <source>
        <dbReference type="ARBA" id="ARBA00023054"/>
    </source>
</evidence>
<dbReference type="EMBL" id="CP151504">
    <property type="protein sequence ID" value="WZN61769.1"/>
    <property type="molecule type" value="Genomic_DNA"/>
</dbReference>
<keyword evidence="3" id="KW-0175">Coiled coil</keyword>
<keyword evidence="4" id="KW-0238">DNA-binding</keyword>
<evidence type="ECO:0000259" key="7">
    <source>
        <dbReference type="PROSITE" id="PS51519"/>
    </source>
</evidence>
<evidence type="ECO:0000313" key="8">
    <source>
        <dbReference type="EMBL" id="WZN61769.1"/>
    </source>
</evidence>
<evidence type="ECO:0000313" key="9">
    <source>
        <dbReference type="Proteomes" id="UP001472866"/>
    </source>
</evidence>
<dbReference type="Proteomes" id="UP001472866">
    <property type="component" value="Chromosome 04"/>
</dbReference>
<evidence type="ECO:0000256" key="6">
    <source>
        <dbReference type="ARBA" id="ARBA00023242"/>
    </source>
</evidence>
<dbReference type="InterPro" id="IPR003035">
    <property type="entry name" value="RWP-RK_dom"/>
</dbReference>
<dbReference type="GO" id="GO:0003677">
    <property type="term" value="F:DNA binding"/>
    <property type="evidence" value="ECO:0007669"/>
    <property type="project" value="UniProtKB-KW"/>
</dbReference>
<evidence type="ECO:0000256" key="2">
    <source>
        <dbReference type="ARBA" id="ARBA00023015"/>
    </source>
</evidence>
<dbReference type="GO" id="GO:0003700">
    <property type="term" value="F:DNA-binding transcription factor activity"/>
    <property type="evidence" value="ECO:0007669"/>
    <property type="project" value="InterPro"/>
</dbReference>
<reference evidence="8 9" key="1">
    <citation type="submission" date="2024-03" db="EMBL/GenBank/DDBJ databases">
        <title>Complete genome sequence of the green alga Chloropicon roscoffensis RCC1871.</title>
        <authorList>
            <person name="Lemieux C."/>
            <person name="Pombert J.-F."/>
            <person name="Otis C."/>
            <person name="Turmel M."/>
        </authorList>
    </citation>
    <scope>NUCLEOTIDE SEQUENCE [LARGE SCALE GENOMIC DNA]</scope>
    <source>
        <strain evidence="8 9">RCC1871</strain>
    </source>
</reference>
<keyword evidence="2" id="KW-0805">Transcription regulation</keyword>
<organism evidence="8 9">
    <name type="scientific">Chloropicon roscoffensis</name>
    <dbReference type="NCBI Taxonomy" id="1461544"/>
    <lineage>
        <taxon>Eukaryota</taxon>
        <taxon>Viridiplantae</taxon>
        <taxon>Chlorophyta</taxon>
        <taxon>Chloropicophyceae</taxon>
        <taxon>Chloropicales</taxon>
        <taxon>Chloropicaceae</taxon>
        <taxon>Chloropicon</taxon>
    </lineage>
</organism>
<proteinExistence type="predicted"/>
<protein>
    <submittedName>
        <fullName evidence="8">RWP-RK domain-containing protein</fullName>
    </submittedName>
</protein>
<dbReference type="Pfam" id="PF02042">
    <property type="entry name" value="RWP-RK"/>
    <property type="match status" value="1"/>
</dbReference>
<gene>
    <name evidence="8" type="ORF">HKI87_04g33040</name>
</gene>
<dbReference type="PANTHER" id="PTHR46373">
    <property type="entry name" value="PROTEIN RKD4"/>
    <property type="match status" value="1"/>
</dbReference>
<keyword evidence="6" id="KW-0539">Nucleus</keyword>
<feature type="domain" description="RWP-RK" evidence="7">
    <location>
        <begin position="118"/>
        <end position="204"/>
    </location>
</feature>
<evidence type="ECO:0000256" key="5">
    <source>
        <dbReference type="ARBA" id="ARBA00023163"/>
    </source>
</evidence>
<keyword evidence="9" id="KW-1185">Reference proteome</keyword>
<sequence length="239" mass="26375">MTGMGTGLLDPHAGVRMAEFEALVQAYRINEFAQAGPSTSVVPKPRLLPYYPQAAHSTQAVSAGTVGNESSQNNMGEASLCQFCHVTMSDLCRVNNLTLRGAAEVLGVSHNTVKRLRKEHNIKAKHVVRKSKKGRIGREDIEKLFHLPQALAAESLCVSSRTLRTRCRELGISQWPYKSAKLSLLGARKREEIKTETRAAPRSRVWPPGEDDLVFSAASHQVFDLPVASGEQRRFFSPL</sequence>
<evidence type="ECO:0000256" key="1">
    <source>
        <dbReference type="ARBA" id="ARBA00004049"/>
    </source>
</evidence>
<evidence type="ECO:0000256" key="4">
    <source>
        <dbReference type="ARBA" id="ARBA00023125"/>
    </source>
</evidence>
<comment type="function">
    <text evidence="1">Putative transcription factor.</text>
</comment>
<accession>A0AAX4P6B6</accession>
<dbReference type="InterPro" id="IPR044607">
    <property type="entry name" value="RKD-like"/>
</dbReference>
<keyword evidence="5" id="KW-0804">Transcription</keyword>
<dbReference type="AlphaFoldDB" id="A0AAX4P6B6"/>
<dbReference type="PANTHER" id="PTHR46373:SF2">
    <property type="entry name" value="RWP-RK DOMAIN-CONTAINING PROTEIN"/>
    <property type="match status" value="1"/>
</dbReference>